<dbReference type="EMBL" id="CM000880">
    <property type="protein sequence ID" value="KQK12869.2"/>
    <property type="molecule type" value="Genomic_DNA"/>
</dbReference>
<proteinExistence type="predicted"/>
<feature type="region of interest" description="Disordered" evidence="1">
    <location>
        <begin position="1"/>
        <end position="36"/>
    </location>
</feature>
<feature type="compositionally biased region" description="Basic and acidic residues" evidence="1">
    <location>
        <begin position="213"/>
        <end position="232"/>
    </location>
</feature>
<dbReference type="InParanoid" id="A0A0Q3GR44"/>
<dbReference type="Proteomes" id="UP000008810">
    <property type="component" value="Chromosome 1"/>
</dbReference>
<protein>
    <submittedName>
        <fullName evidence="2 3">Uncharacterized protein</fullName>
    </submittedName>
</protein>
<sequence length="232" mass="26087">TCGKRVDGLNAKPLKPSAKPSARKALRDVSNTGKPLVPNICNGTALKDSSVLKEKSTLRSQEAIKNPVKKATIFADEMTKKCHEWAKDGVESTHFTGNDAQKLDDDKLDKRVKKKVEKIMSALHDWPDVIFDPVVFPSKTVATFYEEVNGLELEPEILPDINRHLSSSRKFADCLDRTCVSRSKQEAELANNRERKIYGRKHVEHNQNSKGKTIGEKNRADVPTERARKIIE</sequence>
<evidence type="ECO:0000313" key="3">
    <source>
        <dbReference type="EnsemblPlants" id="KQK12869"/>
    </source>
</evidence>
<name>A0A0Q3GR44_BRADI</name>
<reference evidence="3" key="3">
    <citation type="submission" date="2018-08" db="UniProtKB">
        <authorList>
            <consortium name="EnsemblPlants"/>
        </authorList>
    </citation>
    <scope>IDENTIFICATION</scope>
    <source>
        <strain evidence="3">cv. Bd21</strain>
    </source>
</reference>
<keyword evidence="4" id="KW-1185">Reference proteome</keyword>
<feature type="non-terminal residue" evidence="2">
    <location>
        <position position="1"/>
    </location>
</feature>
<dbReference type="OrthoDB" id="1905229at2759"/>
<gene>
    <name evidence="2" type="ORF">BRADI_1g06500v3</name>
</gene>
<evidence type="ECO:0000313" key="2">
    <source>
        <dbReference type="EMBL" id="KQK12869.2"/>
    </source>
</evidence>
<organism evidence="2">
    <name type="scientific">Brachypodium distachyon</name>
    <name type="common">Purple false brome</name>
    <name type="synonym">Trachynia distachya</name>
    <dbReference type="NCBI Taxonomy" id="15368"/>
    <lineage>
        <taxon>Eukaryota</taxon>
        <taxon>Viridiplantae</taxon>
        <taxon>Streptophyta</taxon>
        <taxon>Embryophyta</taxon>
        <taxon>Tracheophyta</taxon>
        <taxon>Spermatophyta</taxon>
        <taxon>Magnoliopsida</taxon>
        <taxon>Liliopsida</taxon>
        <taxon>Poales</taxon>
        <taxon>Poaceae</taxon>
        <taxon>BOP clade</taxon>
        <taxon>Pooideae</taxon>
        <taxon>Stipodae</taxon>
        <taxon>Brachypodieae</taxon>
        <taxon>Brachypodium</taxon>
    </lineage>
</organism>
<dbReference type="FunCoup" id="A0A0Q3GR44">
    <property type="interactions" value="171"/>
</dbReference>
<feature type="region of interest" description="Disordered" evidence="1">
    <location>
        <begin position="202"/>
        <end position="232"/>
    </location>
</feature>
<reference evidence="2" key="2">
    <citation type="submission" date="2017-06" db="EMBL/GenBank/DDBJ databases">
        <title>WGS assembly of Brachypodium distachyon.</title>
        <authorList>
            <consortium name="The International Brachypodium Initiative"/>
            <person name="Lucas S."/>
            <person name="Harmon-Smith M."/>
            <person name="Lail K."/>
            <person name="Tice H."/>
            <person name="Grimwood J."/>
            <person name="Bruce D."/>
            <person name="Barry K."/>
            <person name="Shu S."/>
            <person name="Lindquist E."/>
            <person name="Wang M."/>
            <person name="Pitluck S."/>
            <person name="Vogel J.P."/>
            <person name="Garvin D.F."/>
            <person name="Mockler T.C."/>
            <person name="Schmutz J."/>
            <person name="Rokhsar D."/>
            <person name="Bevan M.W."/>
        </authorList>
    </citation>
    <scope>NUCLEOTIDE SEQUENCE</scope>
    <source>
        <strain evidence="2">Bd21</strain>
    </source>
</reference>
<evidence type="ECO:0000313" key="4">
    <source>
        <dbReference type="Proteomes" id="UP000008810"/>
    </source>
</evidence>
<evidence type="ECO:0000256" key="1">
    <source>
        <dbReference type="SAM" id="MobiDB-lite"/>
    </source>
</evidence>
<dbReference type="Gramene" id="KQK12869">
    <property type="protein sequence ID" value="KQK12869"/>
    <property type="gene ID" value="BRADI_1g06500v3"/>
</dbReference>
<dbReference type="AlphaFoldDB" id="A0A0Q3GR44"/>
<dbReference type="EnsemblPlants" id="KQK12869">
    <property type="protein sequence ID" value="KQK12869"/>
    <property type="gene ID" value="BRADI_1g06500v3"/>
</dbReference>
<accession>A0A0Q3GR44</accession>
<reference evidence="2 3" key="1">
    <citation type="journal article" date="2010" name="Nature">
        <title>Genome sequencing and analysis of the model grass Brachypodium distachyon.</title>
        <authorList>
            <consortium name="International Brachypodium Initiative"/>
        </authorList>
    </citation>
    <scope>NUCLEOTIDE SEQUENCE [LARGE SCALE GENOMIC DNA]</scope>
    <source>
        <strain evidence="2 3">Bd21</strain>
    </source>
</reference>